<name>A0A0S4KZY8_9BACT</name>
<keyword evidence="2" id="KW-1185">Reference proteome</keyword>
<dbReference type="CDD" id="cd07067">
    <property type="entry name" value="HP_PGM_like"/>
    <property type="match status" value="1"/>
</dbReference>
<dbReference type="SUPFAM" id="SSF53254">
    <property type="entry name" value="Phosphoglycerate mutase-like"/>
    <property type="match status" value="1"/>
</dbReference>
<dbReference type="RefSeq" id="WP_082633754.1">
    <property type="nucleotide sequence ID" value="NZ_LN885086.1"/>
</dbReference>
<dbReference type="InterPro" id="IPR013078">
    <property type="entry name" value="His_Pase_superF_clade-1"/>
</dbReference>
<evidence type="ECO:0000313" key="2">
    <source>
        <dbReference type="Proteomes" id="UP000066284"/>
    </source>
</evidence>
<evidence type="ECO:0008006" key="3">
    <source>
        <dbReference type="Google" id="ProtNLM"/>
    </source>
</evidence>
<sequence length="169" mass="18179">MDCLLIRHGIAVSPEEWEGGEDKRPLTPKGKKRVLRAAAGLAALDCKPSHLISSPFVRAHDTAKLIRSVLCPSMKVETREELTPGSMPERIVALLSSLQSASTVICVGHEPLLGETAALLLCGKVTKSFPLKKAGAALIHLPDSVKPGQGVLRWWLEPMHLRTLGGSEP</sequence>
<gene>
    <name evidence="1" type="ORF">NITINOP_2310</name>
</gene>
<reference evidence="2" key="1">
    <citation type="submission" date="2015-09" db="EMBL/GenBank/DDBJ databases">
        <authorList>
            <person name="Daims H."/>
        </authorList>
    </citation>
    <scope>NUCLEOTIDE SEQUENCE [LARGE SCALE GENOMIC DNA]</scope>
</reference>
<accession>A0A0S4KZY8</accession>
<dbReference type="STRING" id="1715989.NITINOP_2310"/>
<organism evidence="1 2">
    <name type="scientific">Candidatus Nitrospira inopinata</name>
    <dbReference type="NCBI Taxonomy" id="1715989"/>
    <lineage>
        <taxon>Bacteria</taxon>
        <taxon>Pseudomonadati</taxon>
        <taxon>Nitrospirota</taxon>
        <taxon>Nitrospiria</taxon>
        <taxon>Nitrospirales</taxon>
        <taxon>Nitrospiraceae</taxon>
        <taxon>Nitrospira</taxon>
    </lineage>
</organism>
<protein>
    <recommendedName>
        <fullName evidence="3">Phosphohistidine phosphatase SixA</fullName>
    </recommendedName>
</protein>
<dbReference type="Pfam" id="PF00300">
    <property type="entry name" value="His_Phos_1"/>
    <property type="match status" value="1"/>
</dbReference>
<dbReference type="Proteomes" id="UP000066284">
    <property type="component" value="Chromosome 1"/>
</dbReference>
<dbReference type="Gene3D" id="3.40.50.1240">
    <property type="entry name" value="Phosphoglycerate mutase-like"/>
    <property type="match status" value="1"/>
</dbReference>
<dbReference type="KEGG" id="nio:NITINOP_2310"/>
<dbReference type="AlphaFoldDB" id="A0A0S4KZY8"/>
<proteinExistence type="predicted"/>
<dbReference type="EMBL" id="LN885086">
    <property type="protein sequence ID" value="CUQ67282.1"/>
    <property type="molecule type" value="Genomic_DNA"/>
</dbReference>
<dbReference type="InterPro" id="IPR029033">
    <property type="entry name" value="His_PPase_superfam"/>
</dbReference>
<evidence type="ECO:0000313" key="1">
    <source>
        <dbReference type="EMBL" id="CUQ67282.1"/>
    </source>
</evidence>